<dbReference type="GO" id="GO:0005524">
    <property type="term" value="F:ATP binding"/>
    <property type="evidence" value="ECO:0007669"/>
    <property type="project" value="UniProtKB-UniRule"/>
</dbReference>
<keyword evidence="5 7" id="KW-0067">ATP-binding</keyword>
<dbReference type="Gene3D" id="3.10.110.10">
    <property type="entry name" value="Ubiquitin Conjugating Enzyme"/>
    <property type="match status" value="1"/>
</dbReference>
<evidence type="ECO:0000256" key="8">
    <source>
        <dbReference type="SAM" id="MobiDB-lite"/>
    </source>
</evidence>
<gene>
    <name evidence="11" type="ordered locus">VIT_08s0040g00460</name>
</gene>
<dbReference type="EMBL" id="FN596008">
    <property type="protein sequence ID" value="CCB57151.1"/>
    <property type="molecule type" value="Genomic_DNA"/>
</dbReference>
<feature type="chain" id="PRO_5003336091" description="E2 ubiquitin-conjugating enzyme" evidence="9">
    <location>
        <begin position="17"/>
        <end position="288"/>
    </location>
</feature>
<dbReference type="InterPro" id="IPR016135">
    <property type="entry name" value="UBQ-conjugating_enzyme/RWD"/>
</dbReference>
<evidence type="ECO:0000256" key="2">
    <source>
        <dbReference type="ARBA" id="ARBA00022679"/>
    </source>
</evidence>
<reference evidence="12" key="1">
    <citation type="journal article" date="2007" name="Nature">
        <title>The grapevine genome sequence suggests ancestral hexaploidization in major angiosperm phyla.</title>
        <authorList>
            <consortium name="The French-Italian Public Consortium for Grapevine Genome Characterization."/>
            <person name="Jaillon O."/>
            <person name="Aury J.-M."/>
            <person name="Noel B."/>
            <person name="Policriti A."/>
            <person name="Clepet C."/>
            <person name="Casagrande A."/>
            <person name="Choisne N."/>
            <person name="Aubourg S."/>
            <person name="Vitulo N."/>
            <person name="Jubin C."/>
            <person name="Vezzi A."/>
            <person name="Legeai F."/>
            <person name="Hugueney P."/>
            <person name="Dasilva C."/>
            <person name="Horner D."/>
            <person name="Mica E."/>
            <person name="Jublot D."/>
            <person name="Poulain J."/>
            <person name="Bruyere C."/>
            <person name="Billault A."/>
            <person name="Segurens B."/>
            <person name="Gouyvenoux M."/>
            <person name="Ugarte E."/>
            <person name="Cattonaro F."/>
            <person name="Anthouard V."/>
            <person name="Vico V."/>
            <person name="Del Fabbro C."/>
            <person name="Alaux M."/>
            <person name="Di Gaspero G."/>
            <person name="Dumas V."/>
            <person name="Felice N."/>
            <person name="Paillard S."/>
            <person name="Juman I."/>
            <person name="Moroldo M."/>
            <person name="Scalabrin S."/>
            <person name="Canaguier A."/>
            <person name="Le Clainche I."/>
            <person name="Malacrida G."/>
            <person name="Durand E."/>
            <person name="Pesole G."/>
            <person name="Laucou V."/>
            <person name="Chatelet P."/>
            <person name="Merdinoglu D."/>
            <person name="Delledonne M."/>
            <person name="Pezzotti M."/>
            <person name="Lecharny A."/>
            <person name="Scarpelli C."/>
            <person name="Artiguenave F."/>
            <person name="Pe M.E."/>
            <person name="Valle G."/>
            <person name="Morgante M."/>
            <person name="Caboche M."/>
            <person name="Adam-Blondon A.-F."/>
            <person name="Weissenbach J."/>
            <person name="Quetier F."/>
            <person name="Wincker P."/>
        </authorList>
    </citation>
    <scope>NUCLEOTIDE SEQUENCE [LARGE SCALE GENOMIC DNA]</scope>
    <source>
        <strain evidence="12">cv. Pinot noir / PN40024</strain>
    </source>
</reference>
<sequence length="288" mass="31453">MVVAASDFLFFFVVLSFWHSEKDSTYFVPMATNENLPPNVIKQLAKELKNLDETPPEGIKVVVNDDDFSTIFADVEGPAGTPYENGVFRMKLLLSHDFPHSPPKGYFLTKIFHPNIATNGEICVNTLKKDWNPSLGLRHVLIVVRCLLIEPFPESALNEQAGKMLLENYEEYARHARIYTGIHALKPKPKFKTGAISESTTALNVDQTNSSVLNVEQKNTALQLPPSSLATCMTAGGGKGGGNGQAPTTETGVSGSAAATPHKKESGLAKVQADKKKMDARKKSLKRL</sequence>
<dbReference type="SUPFAM" id="SSF54495">
    <property type="entry name" value="UBC-like"/>
    <property type="match status" value="1"/>
</dbReference>
<dbReference type="FunFam" id="3.10.110.10:FF:000031">
    <property type="entry name" value="Ubiquitin-conjugating enzyme E2 22"/>
    <property type="match status" value="1"/>
</dbReference>
<dbReference type="CDD" id="cd23804">
    <property type="entry name" value="UBCc_UBE2S"/>
    <property type="match status" value="1"/>
</dbReference>
<dbReference type="PROSITE" id="PS00183">
    <property type="entry name" value="UBC_1"/>
    <property type="match status" value="1"/>
</dbReference>
<accession>F6HQS0</accession>
<dbReference type="InterPro" id="IPR050113">
    <property type="entry name" value="Ub_conjugating_enzyme"/>
</dbReference>
<feature type="compositionally biased region" description="Polar residues" evidence="8">
    <location>
        <begin position="245"/>
        <end position="254"/>
    </location>
</feature>
<evidence type="ECO:0000256" key="4">
    <source>
        <dbReference type="ARBA" id="ARBA00022786"/>
    </source>
</evidence>
<keyword evidence="12" id="KW-1185">Reference proteome</keyword>
<dbReference type="Pfam" id="PF00179">
    <property type="entry name" value="UQ_con"/>
    <property type="match status" value="1"/>
</dbReference>
<feature type="region of interest" description="Disordered" evidence="8">
    <location>
        <begin position="232"/>
        <end position="288"/>
    </location>
</feature>
<dbReference type="SMART" id="SM00212">
    <property type="entry name" value="UBCc"/>
    <property type="match status" value="1"/>
</dbReference>
<dbReference type="GO" id="GO:0000209">
    <property type="term" value="P:protein polyubiquitination"/>
    <property type="evidence" value="ECO:0000318"/>
    <property type="project" value="GO_Central"/>
</dbReference>
<evidence type="ECO:0000313" key="12">
    <source>
        <dbReference type="Proteomes" id="UP000009183"/>
    </source>
</evidence>
<feature type="compositionally biased region" description="Basic residues" evidence="8">
    <location>
        <begin position="278"/>
        <end position="288"/>
    </location>
</feature>
<feature type="compositionally biased region" description="Basic and acidic residues" evidence="8">
    <location>
        <begin position="262"/>
        <end position="277"/>
    </location>
</feature>
<name>F6HQS0_VITVI</name>
<evidence type="ECO:0000256" key="9">
    <source>
        <dbReference type="SAM" id="SignalP"/>
    </source>
</evidence>
<dbReference type="AlphaFoldDB" id="F6HQS0"/>
<feature type="domain" description="UBC core" evidence="10">
    <location>
        <begin position="39"/>
        <end position="185"/>
    </location>
</feature>
<dbReference type="InterPro" id="IPR023313">
    <property type="entry name" value="UBQ-conjugating_AS"/>
</dbReference>
<evidence type="ECO:0000256" key="5">
    <source>
        <dbReference type="ARBA" id="ARBA00022840"/>
    </source>
</evidence>
<comment type="similarity">
    <text evidence="7">Belongs to the ubiquitin-conjugating enzyme family.</text>
</comment>
<dbReference type="eggNOG" id="KOG0423">
    <property type="taxonomic scope" value="Eukaryota"/>
</dbReference>
<keyword evidence="3 7" id="KW-0547">Nucleotide-binding</keyword>
<feature type="compositionally biased region" description="Gly residues" evidence="8">
    <location>
        <begin position="235"/>
        <end position="244"/>
    </location>
</feature>
<evidence type="ECO:0000256" key="3">
    <source>
        <dbReference type="ARBA" id="ARBA00022741"/>
    </source>
</evidence>
<dbReference type="GO" id="GO:0006511">
    <property type="term" value="P:ubiquitin-dependent protein catabolic process"/>
    <property type="evidence" value="ECO:0000318"/>
    <property type="project" value="GO_Central"/>
</dbReference>
<dbReference type="GO" id="GO:0005634">
    <property type="term" value="C:nucleus"/>
    <property type="evidence" value="ECO:0000318"/>
    <property type="project" value="GO_Central"/>
</dbReference>
<dbReference type="PROSITE" id="PS50127">
    <property type="entry name" value="UBC_2"/>
    <property type="match status" value="1"/>
</dbReference>
<proteinExistence type="inferred from homology"/>
<organism evidence="11 12">
    <name type="scientific">Vitis vinifera</name>
    <name type="common">Grape</name>
    <dbReference type="NCBI Taxonomy" id="29760"/>
    <lineage>
        <taxon>Eukaryota</taxon>
        <taxon>Viridiplantae</taxon>
        <taxon>Streptophyta</taxon>
        <taxon>Embryophyta</taxon>
        <taxon>Tracheophyta</taxon>
        <taxon>Spermatophyta</taxon>
        <taxon>Magnoliopsida</taxon>
        <taxon>eudicotyledons</taxon>
        <taxon>Gunneridae</taxon>
        <taxon>Pentapetalae</taxon>
        <taxon>rosids</taxon>
        <taxon>Vitales</taxon>
        <taxon>Vitaceae</taxon>
        <taxon>Viteae</taxon>
        <taxon>Vitis</taxon>
    </lineage>
</organism>
<dbReference type="InParanoid" id="F6HQS0"/>
<dbReference type="STRING" id="29760.F6HQS0"/>
<dbReference type="HOGENOM" id="CLU_030988_5_0_1"/>
<dbReference type="GO" id="GO:0061631">
    <property type="term" value="F:ubiquitin conjugating enzyme activity"/>
    <property type="evidence" value="ECO:0000318"/>
    <property type="project" value="GO_Central"/>
</dbReference>
<dbReference type="InterPro" id="IPR000608">
    <property type="entry name" value="UBC"/>
</dbReference>
<evidence type="ECO:0000259" key="10">
    <source>
        <dbReference type="PROSITE" id="PS50127"/>
    </source>
</evidence>
<dbReference type="PaxDb" id="29760-VIT_08s0040g00460.t01"/>
<evidence type="ECO:0000256" key="1">
    <source>
        <dbReference type="ARBA" id="ARBA00012486"/>
    </source>
</evidence>
<dbReference type="ExpressionAtlas" id="F6HQS0">
    <property type="expression patterns" value="baseline and differential"/>
</dbReference>
<dbReference type="PANTHER" id="PTHR24067">
    <property type="entry name" value="UBIQUITIN-CONJUGATING ENZYME E2"/>
    <property type="match status" value="1"/>
</dbReference>
<keyword evidence="4 7" id="KW-0833">Ubl conjugation pathway</keyword>
<evidence type="ECO:0000256" key="7">
    <source>
        <dbReference type="RuleBase" id="RU362109"/>
    </source>
</evidence>
<dbReference type="EC" id="2.3.2.23" evidence="1"/>
<dbReference type="Proteomes" id="UP000009183">
    <property type="component" value="Chromosome 8"/>
</dbReference>
<feature type="active site" description="Glycyl thioester intermediate" evidence="6">
    <location>
        <position position="123"/>
    </location>
</feature>
<evidence type="ECO:0000256" key="6">
    <source>
        <dbReference type="PROSITE-ProRule" id="PRU10133"/>
    </source>
</evidence>
<keyword evidence="9" id="KW-0732">Signal</keyword>
<evidence type="ECO:0000313" key="11">
    <source>
        <dbReference type="EMBL" id="CCB57151.1"/>
    </source>
</evidence>
<protein>
    <recommendedName>
        <fullName evidence="1">E2 ubiquitin-conjugating enzyme</fullName>
        <ecNumber evidence="1">2.3.2.23</ecNumber>
    </recommendedName>
</protein>
<feature type="signal peptide" evidence="9">
    <location>
        <begin position="1"/>
        <end position="16"/>
    </location>
</feature>
<keyword evidence="2" id="KW-0808">Transferase</keyword>
<dbReference type="FunCoup" id="F6HQS0">
    <property type="interactions" value="3449"/>
</dbReference>